<evidence type="ECO:0000313" key="1">
    <source>
        <dbReference type="EMBL" id="CUS08961.1"/>
    </source>
</evidence>
<reference evidence="1" key="1">
    <citation type="submission" date="2015-10" db="EMBL/GenBank/DDBJ databases">
        <authorList>
            <person name="Regsiter A."/>
            <person name="william w."/>
        </authorList>
    </citation>
    <scope>NUCLEOTIDE SEQUENCE</scope>
    <source>
        <strain evidence="1">Montdore</strain>
    </source>
</reference>
<name>A0A292PQA3_9PEZI</name>
<sequence>SQTTARPQFGIDPQKRVEIGWLQVARFLRLCWACSASFSSRLRFISASTSPCSRMQAVSLLRCLRSAFPLAVICLTSSRNLVKTDHSLIDRGLLNVIADSPST</sequence>
<dbReference type="Proteomes" id="UP001412239">
    <property type="component" value="Unassembled WGS sequence"/>
</dbReference>
<proteinExistence type="predicted"/>
<accession>A0A292PQA3</accession>
<gene>
    <name evidence="1" type="ORF">GSTUAT00006947001</name>
</gene>
<dbReference type="AlphaFoldDB" id="A0A292PQA3"/>
<evidence type="ECO:0000313" key="2">
    <source>
        <dbReference type="Proteomes" id="UP001412239"/>
    </source>
</evidence>
<feature type="non-terminal residue" evidence="1">
    <location>
        <position position="103"/>
    </location>
</feature>
<protein>
    <submittedName>
        <fullName evidence="1">Uncharacterized protein</fullName>
    </submittedName>
</protein>
<keyword evidence="2" id="KW-1185">Reference proteome</keyword>
<organism evidence="1 2">
    <name type="scientific">Tuber aestivum</name>
    <name type="common">summer truffle</name>
    <dbReference type="NCBI Taxonomy" id="59557"/>
    <lineage>
        <taxon>Eukaryota</taxon>
        <taxon>Fungi</taxon>
        <taxon>Dikarya</taxon>
        <taxon>Ascomycota</taxon>
        <taxon>Pezizomycotina</taxon>
        <taxon>Pezizomycetes</taxon>
        <taxon>Pezizales</taxon>
        <taxon>Tuberaceae</taxon>
        <taxon>Tuber</taxon>
    </lineage>
</organism>
<dbReference type="EMBL" id="LN891103">
    <property type="protein sequence ID" value="CUS08961.1"/>
    <property type="molecule type" value="Genomic_DNA"/>
</dbReference>